<dbReference type="InterPro" id="IPR036388">
    <property type="entry name" value="WH-like_DNA-bd_sf"/>
</dbReference>
<keyword evidence="3" id="KW-0731">Sigma factor</keyword>
<evidence type="ECO:0000256" key="2">
    <source>
        <dbReference type="ARBA" id="ARBA00023015"/>
    </source>
</evidence>
<dbReference type="GO" id="GO:0071472">
    <property type="term" value="P:cellular response to salt stress"/>
    <property type="evidence" value="ECO:0007669"/>
    <property type="project" value="EnsemblPlants"/>
</dbReference>
<feature type="domain" description="RNA polymerase sigma-70 region 3" evidence="6">
    <location>
        <begin position="365"/>
        <end position="427"/>
    </location>
</feature>
<dbReference type="PANTHER" id="PTHR30603:SF4">
    <property type="entry name" value="RNA POLYMERASE SIGMA FACTOR SIGE, CHLOROPLASTIC_MITOCHONDRIAL"/>
    <property type="match status" value="1"/>
</dbReference>
<dbReference type="InterPro" id="IPR007627">
    <property type="entry name" value="RNA_pol_sigma70_r2"/>
</dbReference>
<dbReference type="GO" id="GO:0009658">
    <property type="term" value="P:chloroplast organization"/>
    <property type="evidence" value="ECO:0007669"/>
    <property type="project" value="EnsemblPlants"/>
</dbReference>
<dbReference type="GO" id="GO:0005739">
    <property type="term" value="C:mitochondrion"/>
    <property type="evidence" value="ECO:0007669"/>
    <property type="project" value="EnsemblPlants"/>
</dbReference>
<evidence type="ECO:0000259" key="7">
    <source>
        <dbReference type="Pfam" id="PF04542"/>
    </source>
</evidence>
<dbReference type="InterPro" id="IPR014284">
    <property type="entry name" value="RNA_pol_sigma-70_dom"/>
</dbReference>
<dbReference type="Pfam" id="PF04542">
    <property type="entry name" value="Sigma70_r2"/>
    <property type="match status" value="1"/>
</dbReference>
<evidence type="ECO:0000259" key="8">
    <source>
        <dbReference type="Pfam" id="PF04545"/>
    </source>
</evidence>
<dbReference type="Pfam" id="PF04545">
    <property type="entry name" value="Sigma70_r4"/>
    <property type="match status" value="1"/>
</dbReference>
<comment type="similarity">
    <text evidence="1">Belongs to the sigma-70 factor family.</text>
</comment>
<dbReference type="GO" id="GO:0071483">
    <property type="term" value="P:cellular response to blue light"/>
    <property type="evidence" value="ECO:0007669"/>
    <property type="project" value="EnsemblPlants"/>
</dbReference>
<dbReference type="SUPFAM" id="SSF88946">
    <property type="entry name" value="Sigma2 domain of RNA polymerase sigma factors"/>
    <property type="match status" value="1"/>
</dbReference>
<keyword evidence="2" id="KW-0805">Transcription regulation</keyword>
<dbReference type="InterPro" id="IPR007624">
    <property type="entry name" value="RNA_pol_sigma70_r3"/>
</dbReference>
<accession>A0A7N0U6D2</accession>
<reference evidence="9" key="1">
    <citation type="submission" date="2021-01" db="UniProtKB">
        <authorList>
            <consortium name="EnsemblPlants"/>
        </authorList>
    </citation>
    <scope>IDENTIFICATION</scope>
</reference>
<evidence type="ECO:0000256" key="3">
    <source>
        <dbReference type="ARBA" id="ARBA00023082"/>
    </source>
</evidence>
<dbReference type="GO" id="GO:0010207">
    <property type="term" value="P:photosystem II assembly"/>
    <property type="evidence" value="ECO:0007669"/>
    <property type="project" value="EnsemblPlants"/>
</dbReference>
<proteinExistence type="inferred from homology"/>
<keyword evidence="10" id="KW-1185">Reference proteome</keyword>
<evidence type="ECO:0000313" key="9">
    <source>
        <dbReference type="EnsemblPlants" id="Kaladp0055s0328.1.v1.1"/>
    </source>
</evidence>
<feature type="domain" description="RNA polymerase sigma-70 region 3" evidence="6">
    <location>
        <begin position="235"/>
        <end position="275"/>
    </location>
</feature>
<dbReference type="NCBIfam" id="TIGR02937">
    <property type="entry name" value="sigma70-ECF"/>
    <property type="match status" value="1"/>
</dbReference>
<keyword evidence="5" id="KW-0804">Transcription</keyword>
<dbReference type="GO" id="GO:0006352">
    <property type="term" value="P:DNA-templated transcription initiation"/>
    <property type="evidence" value="ECO:0007669"/>
    <property type="project" value="InterPro"/>
</dbReference>
<dbReference type="GO" id="GO:0045893">
    <property type="term" value="P:positive regulation of DNA-templated transcription"/>
    <property type="evidence" value="ECO:0007669"/>
    <property type="project" value="EnsemblPlants"/>
</dbReference>
<organism evidence="9 10">
    <name type="scientific">Kalanchoe fedtschenkoi</name>
    <name type="common">Lavender scallops</name>
    <name type="synonym">South American air plant</name>
    <dbReference type="NCBI Taxonomy" id="63787"/>
    <lineage>
        <taxon>Eukaryota</taxon>
        <taxon>Viridiplantae</taxon>
        <taxon>Streptophyta</taxon>
        <taxon>Embryophyta</taxon>
        <taxon>Tracheophyta</taxon>
        <taxon>Spermatophyta</taxon>
        <taxon>Magnoliopsida</taxon>
        <taxon>eudicotyledons</taxon>
        <taxon>Gunneridae</taxon>
        <taxon>Pentapetalae</taxon>
        <taxon>Saxifragales</taxon>
        <taxon>Crassulaceae</taxon>
        <taxon>Kalanchoe</taxon>
    </lineage>
</organism>
<evidence type="ECO:0000313" key="10">
    <source>
        <dbReference type="Proteomes" id="UP000594263"/>
    </source>
</evidence>
<dbReference type="EnsemblPlants" id="Kaladp0055s0328.1.v1.1">
    <property type="protein sequence ID" value="Kaladp0055s0328.1.v1.1"/>
    <property type="gene ID" value="Kaladp0055s0328.v1.1"/>
</dbReference>
<keyword evidence="4" id="KW-0238">DNA-binding</keyword>
<dbReference type="GO" id="GO:0010218">
    <property type="term" value="P:response to far red light"/>
    <property type="evidence" value="ECO:0007669"/>
    <property type="project" value="EnsemblPlants"/>
</dbReference>
<dbReference type="Gene3D" id="1.10.10.10">
    <property type="entry name" value="Winged helix-like DNA-binding domain superfamily/Winged helix DNA-binding domain"/>
    <property type="match status" value="3"/>
</dbReference>
<protein>
    <recommendedName>
        <fullName evidence="11">Sigma factor</fullName>
    </recommendedName>
</protein>
<feature type="domain" description="RNA polymerase sigma-70 region 4" evidence="8">
    <location>
        <begin position="447"/>
        <end position="500"/>
    </location>
</feature>
<dbReference type="Proteomes" id="UP000594263">
    <property type="component" value="Unplaced"/>
</dbReference>
<dbReference type="GO" id="GO:0009553">
    <property type="term" value="P:embryo sac development"/>
    <property type="evidence" value="ECO:0007669"/>
    <property type="project" value="EnsemblPlants"/>
</dbReference>
<dbReference type="Pfam" id="PF04539">
    <property type="entry name" value="Sigma70_r3"/>
    <property type="match status" value="2"/>
</dbReference>
<dbReference type="InterPro" id="IPR013324">
    <property type="entry name" value="RNA_pol_sigma_r3/r4-like"/>
</dbReference>
<dbReference type="Gramene" id="Kaladp0055s0328.1.v1.1">
    <property type="protein sequence ID" value="Kaladp0055s0328.1.v1.1"/>
    <property type="gene ID" value="Kaladp0055s0328.v1.1"/>
</dbReference>
<dbReference type="InterPro" id="IPR000943">
    <property type="entry name" value="RNA_pol_sigma70"/>
</dbReference>
<feature type="domain" description="RNA polymerase sigma-70 region 2" evidence="7">
    <location>
        <begin position="280"/>
        <end position="346"/>
    </location>
</feature>
<dbReference type="InterPro" id="IPR050239">
    <property type="entry name" value="Sigma-70_RNA_pol_init_factors"/>
</dbReference>
<dbReference type="GO" id="GO:0003677">
    <property type="term" value="F:DNA binding"/>
    <property type="evidence" value="ECO:0007669"/>
    <property type="project" value="UniProtKB-KW"/>
</dbReference>
<dbReference type="GO" id="GO:0016987">
    <property type="term" value="F:sigma factor activity"/>
    <property type="evidence" value="ECO:0007669"/>
    <property type="project" value="UniProtKB-KW"/>
</dbReference>
<dbReference type="PANTHER" id="PTHR30603">
    <property type="entry name" value="RNA POLYMERASE SIGMA FACTOR RPO"/>
    <property type="match status" value="1"/>
</dbReference>
<dbReference type="OMA" id="LVMRQRY"/>
<dbReference type="AlphaFoldDB" id="A0A7N0U6D2"/>
<evidence type="ECO:0000259" key="6">
    <source>
        <dbReference type="Pfam" id="PF04539"/>
    </source>
</evidence>
<dbReference type="InterPro" id="IPR007630">
    <property type="entry name" value="RNA_pol_sigma70_r4"/>
</dbReference>
<dbReference type="SUPFAM" id="SSF88659">
    <property type="entry name" value="Sigma3 and sigma4 domains of RNA polymerase sigma factors"/>
    <property type="match status" value="2"/>
</dbReference>
<evidence type="ECO:0000256" key="5">
    <source>
        <dbReference type="ARBA" id="ARBA00023163"/>
    </source>
</evidence>
<sequence length="512" mass="58444">MGVVTVSSSASRTPLGLNARLLCPQSSSKRPVILAFKTHKTPTSTLVSPHESIPVPIDAPKEHKKRVRRVSKPVKTVKAVAADEISPCTFEVDYNEAAAKLESIFRRSPVISDDEDTICEKKIAYRRKKRTAEDDKNIEKDTSSQIVKNKDKKVRRMNLDKRIQLSRSREDSVMGKNDAKSGVKEEDEKINKLIREYSASTELVSLDWKKMKIPPVLPSSEQFWLFRLMQDTKALVQVKENLQDRLKREPSDAELAEATNMSVGQVKRRMEVGRAARNKLIKHNLRLVLFVINKYFQEFANGHKFQDLCQAGVKGLITAIDRFEPKRKFRLSTYGLFWIRHAITRSMTVASFTRVSFGLESVRMEIQKAKLALSFELERLPTENEIIERTGLSPERYHEVIRASKPVLSLNAKHCVTQEELVDGITDFEGAGKRRQPAILRLALDDVLDSLKPKESLVIRQRYGLDGKGDRTLGEIAGNLNISREMVRKHEVKALLKLKHPARVDYLRQYIH</sequence>
<dbReference type="InterPro" id="IPR013325">
    <property type="entry name" value="RNA_pol_sigma_r2"/>
</dbReference>
<dbReference type="PRINTS" id="PR00046">
    <property type="entry name" value="SIGMA70FCT"/>
</dbReference>
<evidence type="ECO:0000256" key="1">
    <source>
        <dbReference type="ARBA" id="ARBA00007788"/>
    </source>
</evidence>
<evidence type="ECO:0008006" key="11">
    <source>
        <dbReference type="Google" id="ProtNLM"/>
    </source>
</evidence>
<dbReference type="Gene3D" id="1.10.1740.10">
    <property type="match status" value="1"/>
</dbReference>
<name>A0A7N0U6D2_KALFE</name>
<evidence type="ECO:0000256" key="4">
    <source>
        <dbReference type="ARBA" id="ARBA00023125"/>
    </source>
</evidence>
<dbReference type="GO" id="GO:0010114">
    <property type="term" value="P:response to red light"/>
    <property type="evidence" value="ECO:0007669"/>
    <property type="project" value="EnsemblPlants"/>
</dbReference>